<protein>
    <recommendedName>
        <fullName evidence="2">Peptidase MA-like domain-containing protein</fullName>
    </recommendedName>
</protein>
<gene>
    <name evidence="1" type="ORF">SDC9_91120</name>
</gene>
<dbReference type="EMBL" id="VSSQ01010477">
    <property type="protein sequence ID" value="MPM44442.1"/>
    <property type="molecule type" value="Genomic_DNA"/>
</dbReference>
<dbReference type="AlphaFoldDB" id="A0A644ZUA8"/>
<evidence type="ECO:0008006" key="2">
    <source>
        <dbReference type="Google" id="ProtNLM"/>
    </source>
</evidence>
<organism evidence="1">
    <name type="scientific">bioreactor metagenome</name>
    <dbReference type="NCBI Taxonomy" id="1076179"/>
    <lineage>
        <taxon>unclassified sequences</taxon>
        <taxon>metagenomes</taxon>
        <taxon>ecological metagenomes</taxon>
    </lineage>
</organism>
<reference evidence="1" key="1">
    <citation type="submission" date="2019-08" db="EMBL/GenBank/DDBJ databases">
        <authorList>
            <person name="Kucharzyk K."/>
            <person name="Murdoch R.W."/>
            <person name="Higgins S."/>
            <person name="Loffler F."/>
        </authorList>
    </citation>
    <scope>NUCLEOTIDE SEQUENCE</scope>
</reference>
<name>A0A644ZUA8_9ZZZZ</name>
<sequence length="372" mass="43586">MKPKYLVLIFSLLLFKDMSAQLRINIGVDTTTEKSKLTINFFNKYITDFKEDNEVDYTKYFYTEDVEKFRLPDKTAIGLIGNTTNYTLGEPYLISLDTKADTVKAKVLFAATDSFSNPTIYFIANYYIKIDNGRCKFLVNQNIETKEWLTKTIRNVTFHYPSYHTFNFTNAQSLIISITNLEKAWGLGPIKIDYYFAKTNREIQAIKGFDFNFYMARSEYPGGLAYEQEKSIYSWGLDENYLHEFIHIYLNPIYPNTPLKEGIATFYGGSMGTSYKEHLKRLNEYIAKHPDTNITNPMEFYYMDERTNPQYIIQAFICHLVFSEKGINGLKQLLKIESMDEIFRSEFFVEPDNQNKFIREQIKKYVDSSLSL</sequence>
<evidence type="ECO:0000313" key="1">
    <source>
        <dbReference type="EMBL" id="MPM44442.1"/>
    </source>
</evidence>
<proteinExistence type="predicted"/>
<comment type="caution">
    <text evidence="1">The sequence shown here is derived from an EMBL/GenBank/DDBJ whole genome shotgun (WGS) entry which is preliminary data.</text>
</comment>
<accession>A0A644ZUA8</accession>